<dbReference type="InterPro" id="IPR050464">
    <property type="entry name" value="Zeta_carotene_desat/Oxidored"/>
</dbReference>
<dbReference type="OrthoDB" id="337830at2"/>
<dbReference type="InterPro" id="IPR006311">
    <property type="entry name" value="TAT_signal"/>
</dbReference>
<dbReference type="Gene3D" id="3.50.50.60">
    <property type="entry name" value="FAD/NAD(P)-binding domain"/>
    <property type="match status" value="1"/>
</dbReference>
<dbReference type="eggNOG" id="COG1231">
    <property type="taxonomic scope" value="Bacteria"/>
</dbReference>
<proteinExistence type="predicted"/>
<dbReference type="STRING" id="1121022.GCA_000376105_04215"/>
<dbReference type="PATRIC" id="fig|1121022.4.peg.3520"/>
<dbReference type="InterPro" id="IPR002937">
    <property type="entry name" value="Amino_oxidase"/>
</dbReference>
<dbReference type="SUPFAM" id="SSF51905">
    <property type="entry name" value="FAD/NAD(P)-binding domain"/>
    <property type="match status" value="1"/>
</dbReference>
<dbReference type="PRINTS" id="PR00420">
    <property type="entry name" value="RNGMNOXGNASE"/>
</dbReference>
<evidence type="ECO:0000256" key="1">
    <source>
        <dbReference type="SAM" id="SignalP"/>
    </source>
</evidence>
<name>V4PJ64_9CAUL</name>
<keyword evidence="4" id="KW-1185">Reference proteome</keyword>
<accession>V4PJ64</accession>
<feature type="signal peptide" evidence="1">
    <location>
        <begin position="1"/>
        <end position="27"/>
    </location>
</feature>
<reference evidence="3 4" key="1">
    <citation type="journal article" date="2014" name="Nature">
        <title>Sequential evolution of bacterial morphology by co-option of a developmental regulator.</title>
        <authorList>
            <person name="Jiang C."/>
            <person name="Brown P.J."/>
            <person name="Ducret A."/>
            <person name="Brun Y.V."/>
        </authorList>
    </citation>
    <scope>NUCLEOTIDE SEQUENCE [LARGE SCALE GENOMIC DNA]</scope>
    <source>
        <strain evidence="3 4">DSM 16100</strain>
    </source>
</reference>
<dbReference type="PANTHER" id="PTHR42923:SF39">
    <property type="entry name" value="AMINO OXIDASE"/>
    <property type="match status" value="1"/>
</dbReference>
<dbReference type="EMBL" id="AWGB01000045">
    <property type="protein sequence ID" value="ESQ87249.1"/>
    <property type="molecule type" value="Genomic_DNA"/>
</dbReference>
<evidence type="ECO:0000313" key="4">
    <source>
        <dbReference type="Proteomes" id="UP000017837"/>
    </source>
</evidence>
<evidence type="ECO:0000313" key="3">
    <source>
        <dbReference type="EMBL" id="ESQ87249.1"/>
    </source>
</evidence>
<dbReference type="GO" id="GO:0016491">
    <property type="term" value="F:oxidoreductase activity"/>
    <property type="evidence" value="ECO:0007669"/>
    <property type="project" value="InterPro"/>
</dbReference>
<dbReference type="PROSITE" id="PS51318">
    <property type="entry name" value="TAT"/>
    <property type="match status" value="1"/>
</dbReference>
<feature type="domain" description="Amine oxidase" evidence="2">
    <location>
        <begin position="73"/>
        <end position="525"/>
    </location>
</feature>
<dbReference type="InterPro" id="IPR036188">
    <property type="entry name" value="FAD/NAD-bd_sf"/>
</dbReference>
<keyword evidence="1" id="KW-0732">Signal</keyword>
<organism evidence="3 4">
    <name type="scientific">Asticcacaulis benevestitus DSM 16100 = ATCC BAA-896</name>
    <dbReference type="NCBI Taxonomy" id="1121022"/>
    <lineage>
        <taxon>Bacteria</taxon>
        <taxon>Pseudomonadati</taxon>
        <taxon>Pseudomonadota</taxon>
        <taxon>Alphaproteobacteria</taxon>
        <taxon>Caulobacterales</taxon>
        <taxon>Caulobacteraceae</taxon>
        <taxon>Asticcacaulis</taxon>
    </lineage>
</organism>
<dbReference type="Pfam" id="PF01593">
    <property type="entry name" value="Amino_oxidase"/>
    <property type="match status" value="1"/>
</dbReference>
<protein>
    <recommendedName>
        <fullName evidence="2">Amine oxidase domain-containing protein</fullName>
    </recommendedName>
</protein>
<dbReference type="Proteomes" id="UP000017837">
    <property type="component" value="Unassembled WGS sequence"/>
</dbReference>
<dbReference type="AlphaFoldDB" id="V4PJ64"/>
<evidence type="ECO:0000259" key="2">
    <source>
        <dbReference type="Pfam" id="PF01593"/>
    </source>
</evidence>
<gene>
    <name evidence="3" type="ORF">ABENE_17250</name>
</gene>
<dbReference type="PANTHER" id="PTHR42923">
    <property type="entry name" value="PROTOPORPHYRINOGEN OXIDASE"/>
    <property type="match status" value="1"/>
</dbReference>
<comment type="caution">
    <text evidence="3">The sequence shown here is derived from an EMBL/GenBank/DDBJ whole genome shotgun (WGS) entry which is preliminary data.</text>
</comment>
<dbReference type="RefSeq" id="WP_018083892.1">
    <property type="nucleotide sequence ID" value="NZ_AQWM01000049.1"/>
</dbReference>
<feature type="chain" id="PRO_5004725050" description="Amine oxidase domain-containing protein" evidence="1">
    <location>
        <begin position="28"/>
        <end position="530"/>
    </location>
</feature>
<sequence length="530" mass="58252">MKPTRRQLLYGSGAAALGAALSPFAWDAVKPKKPIPGAIVGANSAFGHRLREGAFPPPIDSGQHEVIIVGSGIAGLSAAYNLDKAGVTDIRLLELEDHSGGNAHSGHNAVSAYPWGAHYVPLLSSESGHIKELFRDFGIITGEDKGLPVYNEDYILNDPDERLFIDGRWQEGLLPTLGVTAEDQVQYKRFLAHMEAFKIERGRDGRRLFAIPIDESSADAETRALDRLTMKNWMLSAGYTSEPLHGFVDYGCRDDFGVRHDEISAYAGIHYFAGRDGKAANTAPDSVLTWPEGNGFLAHKLAAPLSNRIISGALVYSVRETSGGVTVDYWDGHTSRRLTARAVIMAAPRFIAGRLMPELAAPGFTYAPWVVANLTLDKLPEGRGADLAWDNVIKDSPTLGYVVATHQIPQMQPLRTVITYYWPLTHAAPAEARKEALARSYEDWQRLFLSELYRVHPELVGQVRHMDVWLWGHAMIRPVPGFIWGEPRQAALKQTPPVFTAHSDMSGISIFEEAYTHGLKAAQAVRAFLA</sequence>